<dbReference type="Gene3D" id="3.90.550.10">
    <property type="entry name" value="Spore Coat Polysaccharide Biosynthesis Protein SpsA, Chain A"/>
    <property type="match status" value="1"/>
</dbReference>
<evidence type="ECO:0000256" key="4">
    <source>
        <dbReference type="PIRSR" id="PIRSR000806-1"/>
    </source>
</evidence>
<accession>M5Q3A1</accession>
<feature type="binding site" evidence="5">
    <location>
        <position position="378"/>
    </location>
    <ligand>
        <name>UTP</name>
        <dbReference type="ChEBI" id="CHEBI:46398"/>
    </ligand>
</feature>
<keyword evidence="2" id="KW-0808">Transferase</keyword>
<dbReference type="GO" id="GO:0003983">
    <property type="term" value="F:UTP:glucose-1-phosphate uridylyltransferase activity"/>
    <property type="evidence" value="ECO:0007669"/>
    <property type="project" value="InterPro"/>
</dbReference>
<dbReference type="PANTHER" id="PTHR43511">
    <property type="match status" value="1"/>
</dbReference>
<dbReference type="EMBL" id="AOSV01000010">
    <property type="protein sequence ID" value="EMG38088.1"/>
    <property type="molecule type" value="Genomic_DNA"/>
</dbReference>
<dbReference type="GO" id="GO:0006011">
    <property type="term" value="P:UDP-alpha-D-glucose metabolic process"/>
    <property type="evidence" value="ECO:0007669"/>
    <property type="project" value="InterPro"/>
</dbReference>
<dbReference type="RefSeq" id="WP_005984929.1">
    <property type="nucleotide sequence ID" value="NZ_AOSV01000010.1"/>
</dbReference>
<feature type="binding site" evidence="5">
    <location>
        <position position="232"/>
    </location>
    <ligand>
        <name>UTP</name>
        <dbReference type="ChEBI" id="CHEBI:46398"/>
    </ligand>
</feature>
<protein>
    <submittedName>
        <fullName evidence="6">UDP-glucose pyrophosphorylase</fullName>
    </submittedName>
</protein>
<evidence type="ECO:0000256" key="5">
    <source>
        <dbReference type="PIRSR" id="PIRSR000806-2"/>
    </source>
</evidence>
<reference evidence="6 7" key="1">
    <citation type="journal article" date="2013" name="Genome Announc.">
        <title>Draft Genome Sequence for Desulfovibrio africanus Strain PCS.</title>
        <authorList>
            <person name="Brown S.D."/>
            <person name="Utturkar S.M."/>
            <person name="Arkin A.P."/>
            <person name="Deutschbauer A.M."/>
            <person name="Elias D.A."/>
            <person name="Hazen T.C."/>
            <person name="Chakraborty R."/>
        </authorList>
    </citation>
    <scope>NUCLEOTIDE SEQUENCE [LARGE SCALE GENOMIC DNA]</scope>
    <source>
        <strain evidence="6 7">PCS</strain>
    </source>
</reference>
<dbReference type="PATRIC" id="fig|1262666.3.peg.1149"/>
<dbReference type="InterPro" id="IPR002618">
    <property type="entry name" value="UDPGP_fam"/>
</dbReference>
<evidence type="ECO:0000256" key="3">
    <source>
        <dbReference type="ARBA" id="ARBA00022695"/>
    </source>
</evidence>
<proteinExistence type="inferred from homology"/>
<feature type="binding site" evidence="5">
    <location>
        <position position="201"/>
    </location>
    <ligand>
        <name>UTP</name>
        <dbReference type="ChEBI" id="CHEBI:46398"/>
    </ligand>
</feature>
<dbReference type="OrthoDB" id="9804758at2"/>
<dbReference type="PIRSF" id="PIRSF000806">
    <property type="entry name" value="UDPGP"/>
    <property type="match status" value="1"/>
</dbReference>
<evidence type="ECO:0000256" key="2">
    <source>
        <dbReference type="ARBA" id="ARBA00022679"/>
    </source>
</evidence>
<organism evidence="6 7">
    <name type="scientific">Desulfocurvibacter africanus PCS</name>
    <dbReference type="NCBI Taxonomy" id="1262666"/>
    <lineage>
        <taxon>Bacteria</taxon>
        <taxon>Pseudomonadati</taxon>
        <taxon>Thermodesulfobacteriota</taxon>
        <taxon>Desulfovibrionia</taxon>
        <taxon>Desulfovibrionales</taxon>
        <taxon>Desulfovibrionaceae</taxon>
        <taxon>Desulfocurvibacter</taxon>
    </lineage>
</organism>
<dbReference type="Pfam" id="PF01704">
    <property type="entry name" value="UDPGP"/>
    <property type="match status" value="1"/>
</dbReference>
<evidence type="ECO:0000313" key="6">
    <source>
        <dbReference type="EMBL" id="EMG38088.1"/>
    </source>
</evidence>
<evidence type="ECO:0000313" key="7">
    <source>
        <dbReference type="Proteomes" id="UP000011922"/>
    </source>
</evidence>
<feature type="binding site" evidence="5">
    <location>
        <position position="173"/>
    </location>
    <ligand>
        <name>UTP</name>
        <dbReference type="ChEBI" id="CHEBI:46398"/>
    </ligand>
</feature>
<comment type="similarity">
    <text evidence="1">Belongs to the UDPGP type 1 family.</text>
</comment>
<gene>
    <name evidence="6" type="ORF">PCS_01136</name>
</gene>
<name>M5Q3A1_DESAF</name>
<feature type="binding site" evidence="4">
    <location>
        <position position="202"/>
    </location>
    <ligand>
        <name>substrate</name>
    </ligand>
</feature>
<evidence type="ECO:0000256" key="1">
    <source>
        <dbReference type="ARBA" id="ARBA00010401"/>
    </source>
</evidence>
<dbReference type="SUPFAM" id="SSF53448">
    <property type="entry name" value="Nucleotide-diphospho-sugar transferases"/>
    <property type="match status" value="1"/>
</dbReference>
<keyword evidence="3" id="KW-0548">Nucleotidyltransferase</keyword>
<dbReference type="AlphaFoldDB" id="M5Q3A1"/>
<dbReference type="InterPro" id="IPR016267">
    <property type="entry name" value="UDPGP_trans"/>
</dbReference>
<comment type="caution">
    <text evidence="6">The sequence shown here is derived from an EMBL/GenBank/DDBJ whole genome shotgun (WGS) entry which is preliminary data.</text>
</comment>
<sequence>MRKSPLLQQVFDYRALPESDRFKQFALKMEAHNLPPIVINIFKYYYSLLLSGSQGKMAEADITPISPDDLKDYLELDAYEAAGRKALPKVAIIKLNGGLGTSMGLETAKSLLAIKAETCFLDVIIEQVERLRERYDIPVPLTLMNSFHTHSDSMLAIEGFDNGRTRVPLAFIQHMYPKIMRDTFLPARWPKNPELEWNPPGHGDLYTAMVTSKTLKRLEESGFEYAFISNSDNLGAVMDLKILGYMASEDLPFLMEVAQRTPADKKGGHLCKVKESGRLALREVAQCPDEELAEFQNIEKYAFFNTNSIWINLKVLEKVFAYHGMMPLDLIANHKTLDPRDPDSPPVIQVETAMGSAISAFHTAAAVRVPRTRFAPVKTSNDLLNVMSDNFILSTDYEIVPNPERNRGPVLVDLDPTFYKKVDDFQDRFPDGVPSLLNCTTFTVRGDVRFKGGVACRGNVLVENRTGHQVVVGPEDLAEENARLVLE</sequence>
<feature type="binding site" evidence="5">
    <location>
        <position position="109"/>
    </location>
    <ligand>
        <name>UTP</name>
        <dbReference type="ChEBI" id="CHEBI:46398"/>
    </ligand>
</feature>
<dbReference type="Proteomes" id="UP000011922">
    <property type="component" value="Unassembled WGS sequence"/>
</dbReference>
<dbReference type="InterPro" id="IPR029044">
    <property type="entry name" value="Nucleotide-diphossugar_trans"/>
</dbReference>
<dbReference type="Gene3D" id="2.160.10.10">
    <property type="entry name" value="Hexapeptide repeat proteins"/>
    <property type="match status" value="1"/>
</dbReference>